<dbReference type="RefSeq" id="WP_014802270.1">
    <property type="nucleotide sequence ID" value="NC_018020.1"/>
</dbReference>
<sequence length="614" mass="65061">MLLLLVLSVAALGCRGNNETLSDSAGTNTTSTATSRKVLFFVSYGNTYYSEYKVAYEGLRAAGFEVDVRSAATGSAESYTASGDIEATANSLAGSSYAAFTAQFQNYFGSAWQSGYNATPATIPVNGRIQDVTDMSGYVALVSAGGTGSLDYRVDGTYPTQTGPGGTISAAVVQAAAEKLNSLALNALENGKPIYFQCHAASLPVFFRIPGTNASGAEALGISLLKNQEAAGYPEAQTQTDYTTLSVTRRDPTLNKVVVSSPNTAFTHNDNADFKIITQADWYPQSVAHGTRTLINILDSYPTKSAAEANQSVLILHGGALDTANCAFGDAGFGTNDVPCNYTKTVSELPADYTHVAAVLNADSPNDNFAFTVTSVNLTSTGGAFNINDKNSVLTYLNQFKAVLFFKHWSSGVTTQVQDAIVDYADGGGGVLGLHHAMYNDTNYGGSNNKNILRDSLFGVVSEAAGWSASLQNFNLIATNHGHFVTTYGISYSAAAIAAPGSWPTGSIVNAFNTAFSGYQNFAIYDEIYNNMQFIGTATYGRGQNQVNPLFSNSYAAQTGQMHTSGFVKLFNPSGDSTVGRVAYFAPGERRTTIDINHRFGQVIRNALVWAAKP</sequence>
<dbReference type="SUPFAM" id="SSF52317">
    <property type="entry name" value="Class I glutamine amidotransferase-like"/>
    <property type="match status" value="2"/>
</dbReference>
<reference evidence="1 2" key="1">
    <citation type="submission" date="2012-06" db="EMBL/GenBank/DDBJ databases">
        <title>The complete chromosome of genome of Turneriella parva DSM 21527.</title>
        <authorList>
            <consortium name="US DOE Joint Genome Institute (JGI-PGF)"/>
            <person name="Lucas S."/>
            <person name="Han J."/>
            <person name="Lapidus A."/>
            <person name="Bruce D."/>
            <person name="Goodwin L."/>
            <person name="Pitluck S."/>
            <person name="Peters L."/>
            <person name="Kyrpides N."/>
            <person name="Mavromatis K."/>
            <person name="Ivanova N."/>
            <person name="Mikhailova N."/>
            <person name="Chertkov O."/>
            <person name="Detter J.C."/>
            <person name="Tapia R."/>
            <person name="Han C."/>
            <person name="Land M."/>
            <person name="Hauser L."/>
            <person name="Markowitz V."/>
            <person name="Cheng J.-F."/>
            <person name="Hugenholtz P."/>
            <person name="Woyke T."/>
            <person name="Wu D."/>
            <person name="Gronow S."/>
            <person name="Wellnitz S."/>
            <person name="Brambilla E."/>
            <person name="Klenk H.-P."/>
            <person name="Eisen J.A."/>
        </authorList>
    </citation>
    <scope>NUCLEOTIDE SEQUENCE [LARGE SCALE GENOMIC DNA]</scope>
    <source>
        <strain evidence="2">ATCC BAA-1111 / DSM 21527 / NCTC 11395 / H</strain>
    </source>
</reference>
<dbReference type="KEGG" id="tpx:Turpa_1105"/>
<evidence type="ECO:0000313" key="2">
    <source>
        <dbReference type="Proteomes" id="UP000006048"/>
    </source>
</evidence>
<dbReference type="InterPro" id="IPR029062">
    <property type="entry name" value="Class_I_gatase-like"/>
</dbReference>
<dbReference type="STRING" id="869212.Turpa_1105"/>
<name>I4B396_TURPD</name>
<dbReference type="Gene3D" id="3.40.50.880">
    <property type="match status" value="2"/>
</dbReference>
<dbReference type="OrthoDB" id="1466621at2"/>
<dbReference type="Proteomes" id="UP000006048">
    <property type="component" value="Chromosome"/>
</dbReference>
<keyword evidence="2" id="KW-1185">Reference proteome</keyword>
<dbReference type="HOGENOM" id="CLU_444761_0_0_12"/>
<dbReference type="EMBL" id="CP002959">
    <property type="protein sequence ID" value="AFM11753.1"/>
    <property type="molecule type" value="Genomic_DNA"/>
</dbReference>
<organism evidence="1 2">
    <name type="scientific">Turneriella parva (strain ATCC BAA-1111 / DSM 21527 / NCTC 11395 / H)</name>
    <name type="common">Leptospira parva</name>
    <dbReference type="NCBI Taxonomy" id="869212"/>
    <lineage>
        <taxon>Bacteria</taxon>
        <taxon>Pseudomonadati</taxon>
        <taxon>Spirochaetota</taxon>
        <taxon>Spirochaetia</taxon>
        <taxon>Leptospirales</taxon>
        <taxon>Leptospiraceae</taxon>
        <taxon>Turneriella</taxon>
    </lineage>
</organism>
<proteinExistence type="predicted"/>
<dbReference type="AlphaFoldDB" id="I4B396"/>
<evidence type="ECO:0000313" key="1">
    <source>
        <dbReference type="EMBL" id="AFM11753.1"/>
    </source>
</evidence>
<dbReference type="PATRIC" id="fig|869212.3.peg.1087"/>
<protein>
    <submittedName>
        <fullName evidence="1">Uncharacterized protein</fullName>
    </submittedName>
</protein>
<accession>I4B396</accession>
<gene>
    <name evidence="1" type="ordered locus">Turpa_1105</name>
</gene>